<dbReference type="EMBL" id="QWFA01000012">
    <property type="protein sequence ID" value="ROV69777.1"/>
    <property type="molecule type" value="Genomic_DNA"/>
</dbReference>
<dbReference type="Proteomes" id="UP000285596">
    <property type="component" value="Unassembled WGS sequence"/>
</dbReference>
<evidence type="ECO:0000313" key="2">
    <source>
        <dbReference type="EMBL" id="ROV69777.1"/>
    </source>
</evidence>
<comment type="caution">
    <text evidence="2">The sequence shown here is derived from an EMBL/GenBank/DDBJ whole genome shotgun (WGS) entry which is preliminary data.</text>
</comment>
<organism evidence="2 3">
    <name type="scientific">Streptomyces globisporus</name>
    <dbReference type="NCBI Taxonomy" id="1908"/>
    <lineage>
        <taxon>Bacteria</taxon>
        <taxon>Bacillati</taxon>
        <taxon>Actinomycetota</taxon>
        <taxon>Actinomycetes</taxon>
        <taxon>Kitasatosporales</taxon>
        <taxon>Streptomycetaceae</taxon>
        <taxon>Streptomyces</taxon>
    </lineage>
</organism>
<sequence>MVAADAMTWSAYRQAWLRSWRTMTGVPWTTAMAIQARRRRPPESSSAAGSDERQPSGAAQPWTICGAANAAGSGSSQRWSGPKDLKRGTPILAPLRVPFSEAKKFL</sequence>
<accession>A0A423V5H0</accession>
<name>A0A423V5H0_STRGL</name>
<dbReference type="AlphaFoldDB" id="A0A423V5H0"/>
<evidence type="ECO:0000256" key="1">
    <source>
        <dbReference type="SAM" id="MobiDB-lite"/>
    </source>
</evidence>
<feature type="compositionally biased region" description="Low complexity" evidence="1">
    <location>
        <begin position="66"/>
        <end position="76"/>
    </location>
</feature>
<evidence type="ECO:0000313" key="3">
    <source>
        <dbReference type="Proteomes" id="UP000285596"/>
    </source>
</evidence>
<reference evidence="2 3" key="1">
    <citation type="submission" date="2018-08" db="EMBL/GenBank/DDBJ databases">
        <title>Streptomyces globisporus 1912-4Crt, whole genome shotgun sequence.</title>
        <authorList>
            <person name="Matselyukh B."/>
        </authorList>
    </citation>
    <scope>NUCLEOTIDE SEQUENCE [LARGE SCALE GENOMIC DNA]</scope>
    <source>
        <strain evidence="2 3">1912-4Crt</strain>
    </source>
</reference>
<gene>
    <name evidence="2" type="ORF">D3105_04020</name>
</gene>
<protein>
    <submittedName>
        <fullName evidence="2">Uncharacterized protein</fullName>
    </submittedName>
</protein>
<feature type="region of interest" description="Disordered" evidence="1">
    <location>
        <begin position="32"/>
        <end position="90"/>
    </location>
</feature>
<proteinExistence type="predicted"/>